<dbReference type="RefSeq" id="WP_243362077.1">
    <property type="nucleotide sequence ID" value="NZ_JALGBH010000002.1"/>
</dbReference>
<dbReference type="InterPro" id="IPR018201">
    <property type="entry name" value="Ketoacyl_synth_AS"/>
</dbReference>
<dbReference type="InterPro" id="IPR014030">
    <property type="entry name" value="Ketoacyl_synth_N"/>
</dbReference>
<dbReference type="InterPro" id="IPR016039">
    <property type="entry name" value="Thiolase-like"/>
</dbReference>
<keyword evidence="9 11" id="KW-0275">Fatty acid biosynthesis</keyword>
<evidence type="ECO:0000313" key="15">
    <source>
        <dbReference type="Proteomes" id="UP001165460"/>
    </source>
</evidence>
<dbReference type="EC" id="2.3.1.179" evidence="3 11"/>
<dbReference type="PROSITE" id="PS00606">
    <property type="entry name" value="KS3_1"/>
    <property type="match status" value="1"/>
</dbReference>
<evidence type="ECO:0000256" key="3">
    <source>
        <dbReference type="ARBA" id="ARBA00012356"/>
    </source>
</evidence>
<dbReference type="Pfam" id="PF00109">
    <property type="entry name" value="ketoacyl-synt"/>
    <property type="match status" value="1"/>
</dbReference>
<dbReference type="Gene3D" id="3.40.47.10">
    <property type="match status" value="1"/>
</dbReference>
<evidence type="ECO:0000256" key="9">
    <source>
        <dbReference type="ARBA" id="ARBA00023160"/>
    </source>
</evidence>
<protein>
    <recommendedName>
        <fullName evidence="4 11">3-oxoacyl-[acyl-carrier-protein] synthase 2</fullName>
        <ecNumber evidence="3 11">2.3.1.179</ecNumber>
    </recommendedName>
</protein>
<sequence>MKRVVVTGLGAITPLGHNIADFWNNIVSGKSAGERVTRFDVSRFRSQMACEVKDFNPADHLDRNEIKRTDLFTQYALYAASQAMEDSGIDLSTIDPFDFGVIWGSGQGGMQTFETEVENYVKGDYNPRFNPFFIPKLLVNMASGLISMKFGLQGINYTPVSACATGNNAIMDAFNYIRMGKAKLFVTGGSEAGITPASFGGFAALKAMSHRNDDPQTASRPFDKNRDGFVMGEGAGALILEEYEHAKARGAKIYAEVVGAAMTADAYHITSPHPEGIGAAKAMSLALEEAGIKPEELDYLNLHATSTPVGDLAEINAANLVFGSSKNLHISSTKSMTGHLLGAAAAIEAIIAIKSINDNVVPPTINVTEPDPEIPEGMQLVFNKALHKEVKTAMSNAFGFGGHNSTVVFKELI</sequence>
<dbReference type="InterPro" id="IPR020841">
    <property type="entry name" value="PKS_Beta-ketoAc_synthase_dom"/>
</dbReference>
<dbReference type="NCBIfam" id="TIGR03150">
    <property type="entry name" value="fabF"/>
    <property type="match status" value="1"/>
</dbReference>
<feature type="domain" description="Ketosynthase family 3 (KS3)" evidence="13">
    <location>
        <begin position="1"/>
        <end position="411"/>
    </location>
</feature>
<proteinExistence type="inferred from homology"/>
<dbReference type="PANTHER" id="PTHR11712:SF336">
    <property type="entry name" value="3-OXOACYL-[ACYL-CARRIER-PROTEIN] SYNTHASE, MITOCHONDRIAL"/>
    <property type="match status" value="1"/>
</dbReference>
<comment type="catalytic activity">
    <reaction evidence="11">
        <text>(9Z)-hexadecenoyl-[ACP] + malonyl-[ACP] + H(+) = 3-oxo-(11Z)-octadecenoyl-[ACP] + holo-[ACP] + CO2</text>
        <dbReference type="Rhea" id="RHEA:55040"/>
        <dbReference type="Rhea" id="RHEA-COMP:9623"/>
        <dbReference type="Rhea" id="RHEA-COMP:9685"/>
        <dbReference type="Rhea" id="RHEA-COMP:10800"/>
        <dbReference type="Rhea" id="RHEA-COMP:14074"/>
        <dbReference type="ChEBI" id="CHEBI:15378"/>
        <dbReference type="ChEBI" id="CHEBI:16526"/>
        <dbReference type="ChEBI" id="CHEBI:64479"/>
        <dbReference type="ChEBI" id="CHEBI:78449"/>
        <dbReference type="ChEBI" id="CHEBI:83989"/>
        <dbReference type="ChEBI" id="CHEBI:138538"/>
        <dbReference type="EC" id="2.3.1.179"/>
    </reaction>
</comment>
<name>A0ABS9ZXN4_9SPHI</name>
<evidence type="ECO:0000256" key="2">
    <source>
        <dbReference type="ARBA" id="ARBA00008467"/>
    </source>
</evidence>
<dbReference type="Proteomes" id="UP001165460">
    <property type="component" value="Unassembled WGS sequence"/>
</dbReference>
<evidence type="ECO:0000256" key="5">
    <source>
        <dbReference type="ARBA" id="ARBA00022516"/>
    </source>
</evidence>
<comment type="catalytic activity">
    <reaction evidence="11">
        <text>a fatty acyl-[ACP] + malonyl-[ACP] + H(+) = a 3-oxoacyl-[ACP] + holo-[ACP] + CO2</text>
        <dbReference type="Rhea" id="RHEA:22836"/>
        <dbReference type="Rhea" id="RHEA-COMP:9623"/>
        <dbReference type="Rhea" id="RHEA-COMP:9685"/>
        <dbReference type="Rhea" id="RHEA-COMP:9916"/>
        <dbReference type="Rhea" id="RHEA-COMP:14125"/>
        <dbReference type="ChEBI" id="CHEBI:15378"/>
        <dbReference type="ChEBI" id="CHEBI:16526"/>
        <dbReference type="ChEBI" id="CHEBI:64479"/>
        <dbReference type="ChEBI" id="CHEBI:78449"/>
        <dbReference type="ChEBI" id="CHEBI:78776"/>
        <dbReference type="ChEBI" id="CHEBI:138651"/>
    </reaction>
</comment>
<organism evidence="14 15">
    <name type="scientific">Pedobacter montanisoli</name>
    <dbReference type="NCBI Taxonomy" id="2923277"/>
    <lineage>
        <taxon>Bacteria</taxon>
        <taxon>Pseudomonadati</taxon>
        <taxon>Bacteroidota</taxon>
        <taxon>Sphingobacteriia</taxon>
        <taxon>Sphingobacteriales</taxon>
        <taxon>Sphingobacteriaceae</taxon>
        <taxon>Pedobacter</taxon>
    </lineage>
</organism>
<dbReference type="Pfam" id="PF02801">
    <property type="entry name" value="Ketoacyl-synt_C"/>
    <property type="match status" value="1"/>
</dbReference>
<dbReference type="InterPro" id="IPR014031">
    <property type="entry name" value="Ketoacyl_synth_C"/>
</dbReference>
<keyword evidence="7" id="KW-0276">Fatty acid metabolism</keyword>
<keyword evidence="8" id="KW-0443">Lipid metabolism</keyword>
<keyword evidence="6 11" id="KW-0808">Transferase</keyword>
<dbReference type="GO" id="GO:0004315">
    <property type="term" value="F:3-oxoacyl-[acyl-carrier-protein] synthase activity"/>
    <property type="evidence" value="ECO:0007669"/>
    <property type="project" value="UniProtKB-EC"/>
</dbReference>
<evidence type="ECO:0000256" key="1">
    <source>
        <dbReference type="ARBA" id="ARBA00005194"/>
    </source>
</evidence>
<comment type="similarity">
    <text evidence="2 11 12">Belongs to the thiolase-like superfamily. Beta-ketoacyl-ACP synthases family.</text>
</comment>
<comment type="pathway">
    <text evidence="1 11">Lipid metabolism; fatty acid biosynthesis.</text>
</comment>
<comment type="function">
    <text evidence="11">Involved in the type II fatty acid elongation cycle. Catalyzes the elongation of a wide range of acyl-ACP by the addition of two carbons from malonyl-ACP to an acyl acceptor. Can efficiently catalyze the conversion of palmitoleoyl-ACP (cis-hexadec-9-enoyl-ACP) to cis-vaccenoyl-ACP (cis-octadec-11-enoyl-ACP), an essential step in the thermal regulation of fatty acid composition.</text>
</comment>
<dbReference type="PIRSF" id="PIRSF000447">
    <property type="entry name" value="KAS_II"/>
    <property type="match status" value="1"/>
</dbReference>
<dbReference type="SUPFAM" id="SSF53901">
    <property type="entry name" value="Thiolase-like"/>
    <property type="match status" value="2"/>
</dbReference>
<evidence type="ECO:0000256" key="7">
    <source>
        <dbReference type="ARBA" id="ARBA00022832"/>
    </source>
</evidence>
<evidence type="ECO:0000256" key="4">
    <source>
        <dbReference type="ARBA" id="ARBA00014657"/>
    </source>
</evidence>
<dbReference type="CDD" id="cd00834">
    <property type="entry name" value="KAS_I_II"/>
    <property type="match status" value="1"/>
</dbReference>
<keyword evidence="5 11" id="KW-0444">Lipid biosynthesis</keyword>
<gene>
    <name evidence="14" type="primary">fabF</name>
    <name evidence="14" type="ORF">MMF97_10045</name>
</gene>
<dbReference type="SMART" id="SM00825">
    <property type="entry name" value="PKS_KS"/>
    <property type="match status" value="1"/>
</dbReference>
<dbReference type="NCBIfam" id="NF005589">
    <property type="entry name" value="PRK07314.1"/>
    <property type="match status" value="1"/>
</dbReference>
<evidence type="ECO:0000256" key="8">
    <source>
        <dbReference type="ARBA" id="ARBA00023098"/>
    </source>
</evidence>
<evidence type="ECO:0000259" key="13">
    <source>
        <dbReference type="PROSITE" id="PS52004"/>
    </source>
</evidence>
<dbReference type="PANTHER" id="PTHR11712">
    <property type="entry name" value="POLYKETIDE SYNTHASE-RELATED"/>
    <property type="match status" value="1"/>
</dbReference>
<accession>A0ABS9ZXN4</accession>
<evidence type="ECO:0000256" key="10">
    <source>
        <dbReference type="ARBA" id="ARBA00023315"/>
    </source>
</evidence>
<dbReference type="InterPro" id="IPR017568">
    <property type="entry name" value="3-oxoacyl-ACP_synth-2"/>
</dbReference>
<evidence type="ECO:0000256" key="11">
    <source>
        <dbReference type="PIRNR" id="PIRNR000447"/>
    </source>
</evidence>
<dbReference type="EMBL" id="JALGBH010000002">
    <property type="protein sequence ID" value="MCJ0743052.1"/>
    <property type="molecule type" value="Genomic_DNA"/>
</dbReference>
<keyword evidence="10 11" id="KW-0012">Acyltransferase</keyword>
<keyword evidence="15" id="KW-1185">Reference proteome</keyword>
<evidence type="ECO:0000256" key="6">
    <source>
        <dbReference type="ARBA" id="ARBA00022679"/>
    </source>
</evidence>
<dbReference type="InterPro" id="IPR000794">
    <property type="entry name" value="Beta-ketoacyl_synthase"/>
</dbReference>
<evidence type="ECO:0000256" key="12">
    <source>
        <dbReference type="RuleBase" id="RU003694"/>
    </source>
</evidence>
<comment type="caution">
    <text evidence="14">The sequence shown here is derived from an EMBL/GenBank/DDBJ whole genome shotgun (WGS) entry which is preliminary data.</text>
</comment>
<evidence type="ECO:0000313" key="14">
    <source>
        <dbReference type="EMBL" id="MCJ0743052.1"/>
    </source>
</evidence>
<dbReference type="PROSITE" id="PS52004">
    <property type="entry name" value="KS3_2"/>
    <property type="match status" value="1"/>
</dbReference>
<reference evidence="14" key="1">
    <citation type="submission" date="2022-03" db="EMBL/GenBank/DDBJ databases">
        <authorList>
            <person name="Woo C.Y."/>
        </authorList>
    </citation>
    <scope>NUCLEOTIDE SEQUENCE</scope>
    <source>
        <strain evidence="14">CYS-01</strain>
    </source>
</reference>